<name>A0A2N8PQX6_STRNR</name>
<sequence>MHTGQTVQLAGALADIGNHLFQLGTSWAEGALKLALLILIVSKIIQRFSVKAGIGAILGYVIILAIYNSQTELANAFKDEITHVGSAPAAVVRVDDRGPQPLGPVSAQGQGLGGGQA</sequence>
<feature type="region of interest" description="Disordered" evidence="1">
    <location>
        <begin position="95"/>
        <end position="117"/>
    </location>
</feature>
<proteinExistence type="predicted"/>
<reference evidence="4" key="1">
    <citation type="submission" date="2015-09" db="EMBL/GenBank/DDBJ databases">
        <authorList>
            <person name="Graham D.E."/>
            <person name="Mahan K.M."/>
            <person name="Klingeman D.M."/>
            <person name="Fida T."/>
            <person name="Giannone R.J."/>
            <person name="Hettich R.L."/>
            <person name="Parry R.J."/>
            <person name="Spain J.C."/>
        </authorList>
    </citation>
    <scope>NUCLEOTIDE SEQUENCE [LARGE SCALE GENOMIC DNA]</scope>
    <source>
        <strain evidence="4">JCM 4701</strain>
    </source>
</reference>
<dbReference type="RefSeq" id="WP_102922326.1">
    <property type="nucleotide sequence ID" value="NZ_LJSN01000001.1"/>
</dbReference>
<protein>
    <submittedName>
        <fullName evidence="3">Uncharacterized protein</fullName>
    </submittedName>
</protein>
<keyword evidence="2" id="KW-1133">Transmembrane helix</keyword>
<evidence type="ECO:0000313" key="4">
    <source>
        <dbReference type="Proteomes" id="UP000236047"/>
    </source>
</evidence>
<comment type="caution">
    <text evidence="3">The sequence shown here is derived from an EMBL/GenBank/DDBJ whole genome shotgun (WGS) entry which is preliminary data.</text>
</comment>
<dbReference type="Proteomes" id="UP000236047">
    <property type="component" value="Unassembled WGS sequence"/>
</dbReference>
<dbReference type="EMBL" id="LJSN01000001">
    <property type="protein sequence ID" value="PNE43428.1"/>
    <property type="molecule type" value="Genomic_DNA"/>
</dbReference>
<gene>
    <name evidence="3" type="ORF">AOB60_00355</name>
</gene>
<keyword evidence="2" id="KW-0472">Membrane</keyword>
<feature type="transmembrane region" description="Helical" evidence="2">
    <location>
        <begin position="20"/>
        <end position="41"/>
    </location>
</feature>
<keyword evidence="2" id="KW-0812">Transmembrane</keyword>
<organism evidence="3 4">
    <name type="scientific">Streptomyces noursei</name>
    <name type="common">Streptomyces albulus</name>
    <dbReference type="NCBI Taxonomy" id="1971"/>
    <lineage>
        <taxon>Bacteria</taxon>
        <taxon>Bacillati</taxon>
        <taxon>Actinomycetota</taxon>
        <taxon>Actinomycetes</taxon>
        <taxon>Kitasatosporales</taxon>
        <taxon>Streptomycetaceae</taxon>
        <taxon>Streptomyces</taxon>
    </lineage>
</organism>
<evidence type="ECO:0000313" key="3">
    <source>
        <dbReference type="EMBL" id="PNE43428.1"/>
    </source>
</evidence>
<evidence type="ECO:0000256" key="1">
    <source>
        <dbReference type="SAM" id="MobiDB-lite"/>
    </source>
</evidence>
<feature type="transmembrane region" description="Helical" evidence="2">
    <location>
        <begin position="48"/>
        <end position="67"/>
    </location>
</feature>
<accession>A0A2N8PQX6</accession>
<dbReference type="AlphaFoldDB" id="A0A2N8PQX6"/>
<evidence type="ECO:0000256" key="2">
    <source>
        <dbReference type="SAM" id="Phobius"/>
    </source>
</evidence>
<keyword evidence="4" id="KW-1185">Reference proteome</keyword>